<keyword evidence="5 6" id="KW-0378">Hydrolase</keyword>
<organism evidence="9 10">
    <name type="scientific">Pieris brassicae</name>
    <name type="common">White butterfly</name>
    <name type="synonym">Large white butterfly</name>
    <dbReference type="NCBI Taxonomy" id="7116"/>
    <lineage>
        <taxon>Eukaryota</taxon>
        <taxon>Metazoa</taxon>
        <taxon>Ecdysozoa</taxon>
        <taxon>Arthropoda</taxon>
        <taxon>Hexapoda</taxon>
        <taxon>Insecta</taxon>
        <taxon>Pterygota</taxon>
        <taxon>Neoptera</taxon>
        <taxon>Endopterygota</taxon>
        <taxon>Lepidoptera</taxon>
        <taxon>Glossata</taxon>
        <taxon>Ditrysia</taxon>
        <taxon>Papilionoidea</taxon>
        <taxon>Pieridae</taxon>
        <taxon>Pierinae</taxon>
        <taxon>Pieris</taxon>
    </lineage>
</organism>
<evidence type="ECO:0000256" key="1">
    <source>
        <dbReference type="ARBA" id="ARBA00001013"/>
    </source>
</evidence>
<reference evidence="9" key="1">
    <citation type="submission" date="2022-05" db="EMBL/GenBank/DDBJ databases">
        <authorList>
            <person name="Okamura Y."/>
        </authorList>
    </citation>
    <scope>NUCLEOTIDE SEQUENCE</scope>
</reference>
<keyword evidence="4" id="KW-0732">Signal</keyword>
<dbReference type="Pfam" id="PF17189">
    <property type="entry name" value="Glyco_hydro_30C"/>
    <property type="match status" value="1"/>
</dbReference>
<feature type="domain" description="Glycosyl hydrolase family 30 beta sandwich" evidence="8">
    <location>
        <begin position="285"/>
        <end position="347"/>
    </location>
</feature>
<keyword evidence="6" id="KW-0443">Lipid metabolism</keyword>
<feature type="domain" description="Glycosyl hydrolase family 30 TIM-barrel" evidence="7">
    <location>
        <begin position="63"/>
        <end position="282"/>
    </location>
</feature>
<dbReference type="GO" id="GO:0016020">
    <property type="term" value="C:membrane"/>
    <property type="evidence" value="ECO:0007669"/>
    <property type="project" value="GOC"/>
</dbReference>
<evidence type="ECO:0000256" key="3">
    <source>
        <dbReference type="ARBA" id="ARBA00012658"/>
    </source>
</evidence>
<dbReference type="Gene3D" id="3.20.20.80">
    <property type="entry name" value="Glycosidases"/>
    <property type="match status" value="2"/>
</dbReference>
<dbReference type="Pfam" id="PF02055">
    <property type="entry name" value="Glyco_hydro_30"/>
    <property type="match status" value="2"/>
</dbReference>
<sequence>MIRIPIGGSDFSTRPYTYNDYPLDDETLSNFTLAEEDTSMKIPMIKAIQEIRKEELKIIASTCYADYHVRFIEEYEKLDIKIWAITTTNRPTGGIIPDKNINSLGWFPADLGRWLAINLGPTLRSSRYNKTLIFAVDDELHMLDWYLHGMQKADKTVMKYIDGIAVHYYSSSSSPSLLLDSIKKKYKKTILGTQACEGSTGWDSTTVKIGSWERAARYIRSIVDDMNHHSVGWMDFNLFLDKNGGPNWAGNYVDAPILIYPDKDEFIKQPMFYALAHFTKFIPKGSQRITIVTKSIVEITNLSFVTPEGNILIILYNSKSRTVNVHVRLSSKRYIEVIIEKETIKTIEINPNESILCKVQC</sequence>
<evidence type="ECO:0000256" key="4">
    <source>
        <dbReference type="ARBA" id="ARBA00022729"/>
    </source>
</evidence>
<accession>A0A9P0X557</accession>
<evidence type="ECO:0000313" key="9">
    <source>
        <dbReference type="EMBL" id="CAH3991861.1"/>
    </source>
</evidence>
<dbReference type="InterPro" id="IPR017853">
    <property type="entry name" value="GH"/>
</dbReference>
<dbReference type="EMBL" id="CALOZG010000003">
    <property type="protein sequence ID" value="CAH3991861.1"/>
    <property type="molecule type" value="Genomic_DNA"/>
</dbReference>
<name>A0A9P0X557_PIEBR</name>
<evidence type="ECO:0000256" key="6">
    <source>
        <dbReference type="RuleBase" id="RU361188"/>
    </source>
</evidence>
<dbReference type="InterPro" id="IPR033452">
    <property type="entry name" value="GH30_C"/>
</dbReference>
<keyword evidence="6" id="KW-0746">Sphingolipid metabolism</keyword>
<evidence type="ECO:0000259" key="7">
    <source>
        <dbReference type="Pfam" id="PF02055"/>
    </source>
</evidence>
<dbReference type="GO" id="GO:0006680">
    <property type="term" value="P:glucosylceramide catabolic process"/>
    <property type="evidence" value="ECO:0007669"/>
    <property type="project" value="TreeGrafter"/>
</dbReference>
<comment type="similarity">
    <text evidence="2 6">Belongs to the glycosyl hydrolase 30 family.</text>
</comment>
<evidence type="ECO:0000259" key="8">
    <source>
        <dbReference type="Pfam" id="PF17189"/>
    </source>
</evidence>
<dbReference type="AlphaFoldDB" id="A0A9P0X557"/>
<gene>
    <name evidence="9" type="ORF">PIBRA_LOCUS2203</name>
</gene>
<dbReference type="GO" id="GO:0004348">
    <property type="term" value="F:glucosylceramidase activity"/>
    <property type="evidence" value="ECO:0007669"/>
    <property type="project" value="UniProtKB-EC"/>
</dbReference>
<protein>
    <recommendedName>
        <fullName evidence="3 6">Glucosylceramidase</fullName>
        <ecNumber evidence="3 6">3.2.1.45</ecNumber>
    </recommendedName>
</protein>
<dbReference type="Proteomes" id="UP001152562">
    <property type="component" value="Unassembled WGS sequence"/>
</dbReference>
<comment type="caution">
    <text evidence="9">The sequence shown here is derived from an EMBL/GenBank/DDBJ whole genome shotgun (WGS) entry which is preliminary data.</text>
</comment>
<dbReference type="PANTHER" id="PTHR11069">
    <property type="entry name" value="GLUCOSYLCERAMIDASE"/>
    <property type="match status" value="1"/>
</dbReference>
<dbReference type="PANTHER" id="PTHR11069:SF23">
    <property type="entry name" value="LYSOSOMAL ACID GLUCOSYLCERAMIDASE"/>
    <property type="match status" value="1"/>
</dbReference>
<comment type="catalytic activity">
    <reaction evidence="1">
        <text>a beta-D-glucosyl-(1&lt;-&gt;1')-N-acylsphing-4-enine + H2O = an N-acylsphing-4-enine + D-glucose</text>
        <dbReference type="Rhea" id="RHEA:13269"/>
        <dbReference type="ChEBI" id="CHEBI:4167"/>
        <dbReference type="ChEBI" id="CHEBI:15377"/>
        <dbReference type="ChEBI" id="CHEBI:22801"/>
        <dbReference type="ChEBI" id="CHEBI:52639"/>
        <dbReference type="EC" id="3.2.1.45"/>
    </reaction>
    <physiologicalReaction direction="left-to-right" evidence="1">
        <dbReference type="Rhea" id="RHEA:13270"/>
    </physiologicalReaction>
</comment>
<keyword evidence="6" id="KW-0326">Glycosidase</keyword>
<feature type="domain" description="Glycosyl hydrolase family 30 TIM-barrel" evidence="7">
    <location>
        <begin position="1"/>
        <end position="61"/>
    </location>
</feature>
<evidence type="ECO:0000256" key="2">
    <source>
        <dbReference type="ARBA" id="ARBA00005382"/>
    </source>
</evidence>
<proteinExistence type="inferred from homology"/>
<dbReference type="InterPro" id="IPR001139">
    <property type="entry name" value="Glyco_hydro_30"/>
</dbReference>
<dbReference type="EC" id="3.2.1.45" evidence="3 6"/>
<dbReference type="SUPFAM" id="SSF51445">
    <property type="entry name" value="(Trans)glycosidases"/>
    <property type="match status" value="1"/>
</dbReference>
<evidence type="ECO:0000313" key="10">
    <source>
        <dbReference type="Proteomes" id="UP001152562"/>
    </source>
</evidence>
<keyword evidence="10" id="KW-1185">Reference proteome</keyword>
<evidence type="ECO:0000256" key="5">
    <source>
        <dbReference type="ARBA" id="ARBA00022801"/>
    </source>
</evidence>
<dbReference type="InterPro" id="IPR033453">
    <property type="entry name" value="Glyco_hydro_30_TIM-barrel"/>
</dbReference>